<keyword evidence="5" id="KW-1185">Reference proteome</keyword>
<protein>
    <recommendedName>
        <fullName evidence="3">RCK N-terminal domain-containing protein</fullName>
    </recommendedName>
</protein>
<dbReference type="GO" id="GO:0005886">
    <property type="term" value="C:plasma membrane"/>
    <property type="evidence" value="ECO:0007669"/>
    <property type="project" value="UniProtKB-SubCell"/>
</dbReference>
<dbReference type="GO" id="GO:0006813">
    <property type="term" value="P:potassium ion transport"/>
    <property type="evidence" value="ECO:0007669"/>
    <property type="project" value="InterPro"/>
</dbReference>
<evidence type="ECO:0000259" key="3">
    <source>
        <dbReference type="PROSITE" id="PS51201"/>
    </source>
</evidence>
<dbReference type="InterPro" id="IPR050721">
    <property type="entry name" value="Trk_Ktr_HKT_K-transport"/>
</dbReference>
<dbReference type="Proteomes" id="UP000281498">
    <property type="component" value="Unassembled WGS sequence"/>
</dbReference>
<dbReference type="EMBL" id="PDOE01000026">
    <property type="protein sequence ID" value="RKL64976.1"/>
    <property type="molecule type" value="Genomic_DNA"/>
</dbReference>
<comment type="caution">
    <text evidence="4">The sequence shown here is derived from an EMBL/GenBank/DDBJ whole genome shotgun (WGS) entry which is preliminary data.</text>
</comment>
<dbReference type="PANTHER" id="PTHR43833">
    <property type="entry name" value="POTASSIUM CHANNEL PROTEIN 2-RELATED-RELATED"/>
    <property type="match status" value="1"/>
</dbReference>
<dbReference type="PROSITE" id="PS51201">
    <property type="entry name" value="RCK_N"/>
    <property type="match status" value="1"/>
</dbReference>
<accession>A0A3A9KJA9</accession>
<keyword evidence="2" id="KW-0812">Transmembrane</keyword>
<dbReference type="InterPro" id="IPR036291">
    <property type="entry name" value="NAD(P)-bd_dom_sf"/>
</dbReference>
<reference evidence="4 5" key="1">
    <citation type="submission" date="2017-10" db="EMBL/GenBank/DDBJ databases">
        <title>Bacillus sp. nov., a halophilic bacterium isolated from a Keqin Lake.</title>
        <authorList>
            <person name="Wang H."/>
        </authorList>
    </citation>
    <scope>NUCLEOTIDE SEQUENCE [LARGE SCALE GENOMIC DNA]</scope>
    <source>
        <strain evidence="4 5">KCTC 13187</strain>
    </source>
</reference>
<proteinExistence type="predicted"/>
<dbReference type="Pfam" id="PF02254">
    <property type="entry name" value="TrkA_N"/>
    <property type="match status" value="1"/>
</dbReference>
<organism evidence="4 5">
    <name type="scientific">Salipaludibacillus neizhouensis</name>
    <dbReference type="NCBI Taxonomy" id="885475"/>
    <lineage>
        <taxon>Bacteria</taxon>
        <taxon>Bacillati</taxon>
        <taxon>Bacillota</taxon>
        <taxon>Bacilli</taxon>
        <taxon>Bacillales</taxon>
        <taxon>Bacillaceae</taxon>
    </lineage>
</organism>
<name>A0A3A9KJA9_9BACI</name>
<feature type="transmembrane region" description="Helical" evidence="2">
    <location>
        <begin position="21"/>
        <end position="39"/>
    </location>
</feature>
<gene>
    <name evidence="4" type="ORF">CR203_23145</name>
</gene>
<keyword evidence="2" id="KW-0472">Membrane</keyword>
<dbReference type="OrthoDB" id="9785285at2"/>
<dbReference type="Gene3D" id="1.10.287.70">
    <property type="match status" value="1"/>
</dbReference>
<evidence type="ECO:0000313" key="4">
    <source>
        <dbReference type="EMBL" id="RKL64976.1"/>
    </source>
</evidence>
<feature type="transmembrane region" description="Helical" evidence="2">
    <location>
        <begin position="51"/>
        <end position="68"/>
    </location>
</feature>
<feature type="domain" description="RCK N-terminal" evidence="3">
    <location>
        <begin position="116"/>
        <end position="240"/>
    </location>
</feature>
<dbReference type="InterPro" id="IPR013099">
    <property type="entry name" value="K_chnl_dom"/>
</dbReference>
<dbReference type="InterPro" id="IPR003148">
    <property type="entry name" value="RCK_N"/>
</dbReference>
<dbReference type="Gene3D" id="3.40.50.720">
    <property type="entry name" value="NAD(P)-binding Rossmann-like Domain"/>
    <property type="match status" value="1"/>
</dbReference>
<comment type="subcellular location">
    <subcellularLocation>
        <location evidence="1">Cell membrane</location>
        <topology evidence="1">Multi-pass membrane protein</topology>
    </subcellularLocation>
</comment>
<evidence type="ECO:0000256" key="2">
    <source>
        <dbReference type="SAM" id="Phobius"/>
    </source>
</evidence>
<evidence type="ECO:0000313" key="5">
    <source>
        <dbReference type="Proteomes" id="UP000281498"/>
    </source>
</evidence>
<dbReference type="SUPFAM" id="SSF51735">
    <property type="entry name" value="NAD(P)-binding Rossmann-fold domains"/>
    <property type="match status" value="1"/>
</dbReference>
<dbReference type="SUPFAM" id="SSF81324">
    <property type="entry name" value="Voltage-gated potassium channels"/>
    <property type="match status" value="1"/>
</dbReference>
<feature type="transmembrane region" description="Helical" evidence="2">
    <location>
        <begin position="80"/>
        <end position="102"/>
    </location>
</feature>
<dbReference type="AlphaFoldDB" id="A0A3A9KJA9"/>
<keyword evidence="2" id="KW-1133">Transmembrane helix</keyword>
<dbReference type="Pfam" id="PF07885">
    <property type="entry name" value="Ion_trans_2"/>
    <property type="match status" value="1"/>
</dbReference>
<dbReference type="PANTHER" id="PTHR43833:SF9">
    <property type="entry name" value="POTASSIUM CHANNEL PROTEIN YUGO-RELATED"/>
    <property type="match status" value="1"/>
</dbReference>
<sequence>MMFRETLLMKFYTNRLLLLKVVAALLMFVWAIGLIMHSIEPEEFPMIFDGVWWAIVTISTVGYGDFVPESVFGRMIGISLILVGIAIFSFFVTNLATSTILIKEQNERGLGMYKKNNHLLVIGWNERSRLLLEETHELNPSQELVLIDETLQVLPKNYSFVRYIRGNPGQDETHLRANTKQAKTVVITANLHIEERQGDANTILTLITCKGINPELYAIVELVTEAQVTNAKRAGADEIIKASQHVSLLLMNGTLFHGITDVISKMLDHDQMDHLGIARLSEELVGKTFEKAIETQEDKDQFLLGIRREGENTLHPPKHFILKRKDEIIYVKR</sequence>
<evidence type="ECO:0000256" key="1">
    <source>
        <dbReference type="ARBA" id="ARBA00004651"/>
    </source>
</evidence>